<evidence type="ECO:0000256" key="2">
    <source>
        <dbReference type="ARBA" id="ARBA00023002"/>
    </source>
</evidence>
<dbReference type="GO" id="GO:0016651">
    <property type="term" value="F:oxidoreductase activity, acting on NAD(P)H"/>
    <property type="evidence" value="ECO:0007669"/>
    <property type="project" value="TreeGrafter"/>
</dbReference>
<dbReference type="InterPro" id="IPR013154">
    <property type="entry name" value="ADH-like_N"/>
</dbReference>
<dbReference type="Gene3D" id="3.40.50.720">
    <property type="entry name" value="NAD(P)-binding Rossmann-like Domain"/>
    <property type="match status" value="1"/>
</dbReference>
<keyword evidence="2" id="KW-0560">Oxidoreductase</keyword>
<sequence>MPRNLPETMRQIRFTGAGGPEVMAVETVPLPKPAAGQVLVEVVAAGVNRPDIMQRQGSYPPPKGATEIPGLEIAGRIAALGEGVTGFAEGDEVCALVISGGYAEFAVAEAGQVLKRPGSLSLVEAAGLPETVFTVYSTVIQRGRLQKGETFLVHGGSSGIGTTAIQIAKQHGARVLTTAGSAEKCRFCEELGADAAINYREADFAEEVKRLTDGKGVDVILDMVGAAYLQKNIASLAVEGRLVQIAFMQGYKAESLTLTPIMLKRLTITGATLRAQAKEAKAAIAEGLKRDVWPLVEAGKIRPIVHATFPLEEARKAHELMETSSHTGKILLVTGR</sequence>
<evidence type="ECO:0000313" key="5">
    <source>
        <dbReference type="Proteomes" id="UP000218288"/>
    </source>
</evidence>
<dbReference type="SUPFAM" id="SSF50129">
    <property type="entry name" value="GroES-like"/>
    <property type="match status" value="1"/>
</dbReference>
<name>A0A160PBZ1_9HYPH</name>
<dbReference type="PANTHER" id="PTHR48106">
    <property type="entry name" value="QUINONE OXIDOREDUCTASE PIG3-RELATED"/>
    <property type="match status" value="1"/>
</dbReference>
<protein>
    <submittedName>
        <fullName evidence="4">NAD(P)H quinone oxidoreductase</fullName>
    </submittedName>
</protein>
<dbReference type="InterPro" id="IPR013149">
    <property type="entry name" value="ADH-like_C"/>
</dbReference>
<gene>
    <name evidence="4" type="ORF">MPPM_1804</name>
</gene>
<dbReference type="InterPro" id="IPR014189">
    <property type="entry name" value="Quinone_OxRdtase_PIG3"/>
</dbReference>
<reference evidence="4 5" key="1">
    <citation type="journal article" date="2016" name="Genome Announc.">
        <title>Complete Genome Sequence of Methylobacterium populi P-1M, Isolated from Pink-Pigmented Household Biofilm.</title>
        <authorList>
            <person name="Morohoshi T."/>
            <person name="Ikeda T."/>
        </authorList>
    </citation>
    <scope>NUCLEOTIDE SEQUENCE [LARGE SCALE GENOMIC DNA]</scope>
    <source>
        <strain evidence="4 5">P-1M</strain>
    </source>
</reference>
<dbReference type="NCBIfam" id="TIGR02824">
    <property type="entry name" value="quinone_pig3"/>
    <property type="match status" value="1"/>
</dbReference>
<dbReference type="InterPro" id="IPR020843">
    <property type="entry name" value="ER"/>
</dbReference>
<dbReference type="OrthoDB" id="9780520at2"/>
<evidence type="ECO:0000259" key="3">
    <source>
        <dbReference type="SMART" id="SM00829"/>
    </source>
</evidence>
<dbReference type="Gene3D" id="3.90.180.10">
    <property type="entry name" value="Medium-chain alcohol dehydrogenases, catalytic domain"/>
    <property type="match status" value="1"/>
</dbReference>
<dbReference type="Pfam" id="PF00107">
    <property type="entry name" value="ADH_zinc_N"/>
    <property type="match status" value="1"/>
</dbReference>
<dbReference type="GO" id="GO:0070402">
    <property type="term" value="F:NADPH binding"/>
    <property type="evidence" value="ECO:0007669"/>
    <property type="project" value="TreeGrafter"/>
</dbReference>
<dbReference type="PANTHER" id="PTHR48106:SF8">
    <property type="entry name" value="OS02G0805600 PROTEIN"/>
    <property type="match status" value="1"/>
</dbReference>
<evidence type="ECO:0000313" key="4">
    <source>
        <dbReference type="EMBL" id="BAU90409.1"/>
    </source>
</evidence>
<dbReference type="InterPro" id="IPR011032">
    <property type="entry name" value="GroES-like_sf"/>
</dbReference>
<dbReference type="RefSeq" id="WP_096484753.1">
    <property type="nucleotide sequence ID" value="NZ_AP014809.1"/>
</dbReference>
<accession>A0A160PBZ1</accession>
<feature type="domain" description="Enoyl reductase (ER)" evidence="3">
    <location>
        <begin position="18"/>
        <end position="332"/>
    </location>
</feature>
<dbReference type="AlphaFoldDB" id="A0A160PBZ1"/>
<dbReference type="CDD" id="cd05276">
    <property type="entry name" value="p53_inducible_oxidoreductase"/>
    <property type="match status" value="1"/>
</dbReference>
<proteinExistence type="predicted"/>
<organism evidence="4 5">
    <name type="scientific">Methylorubrum populi</name>
    <dbReference type="NCBI Taxonomy" id="223967"/>
    <lineage>
        <taxon>Bacteria</taxon>
        <taxon>Pseudomonadati</taxon>
        <taxon>Pseudomonadota</taxon>
        <taxon>Alphaproteobacteria</taxon>
        <taxon>Hyphomicrobiales</taxon>
        <taxon>Methylobacteriaceae</taxon>
        <taxon>Methylorubrum</taxon>
    </lineage>
</organism>
<evidence type="ECO:0000256" key="1">
    <source>
        <dbReference type="ARBA" id="ARBA00022857"/>
    </source>
</evidence>
<dbReference type="Pfam" id="PF08240">
    <property type="entry name" value="ADH_N"/>
    <property type="match status" value="1"/>
</dbReference>
<dbReference type="SMART" id="SM00829">
    <property type="entry name" value="PKS_ER"/>
    <property type="match status" value="1"/>
</dbReference>
<dbReference type="Proteomes" id="UP000218288">
    <property type="component" value="Chromosome"/>
</dbReference>
<dbReference type="EMBL" id="AP014809">
    <property type="protein sequence ID" value="BAU90409.1"/>
    <property type="molecule type" value="Genomic_DNA"/>
</dbReference>
<dbReference type="InterPro" id="IPR036291">
    <property type="entry name" value="NAD(P)-bd_dom_sf"/>
</dbReference>
<dbReference type="SUPFAM" id="SSF51735">
    <property type="entry name" value="NAD(P)-binding Rossmann-fold domains"/>
    <property type="match status" value="1"/>
</dbReference>
<keyword evidence="1" id="KW-0521">NADP</keyword>